<proteinExistence type="predicted"/>
<keyword evidence="6" id="KW-1185">Reference proteome</keyword>
<reference evidence="5 6" key="1">
    <citation type="journal article" date="2023" name="Hortic Res">
        <title>The complete reference genome for grapevine (Vitis vinifera L.) genetics and breeding.</title>
        <authorList>
            <person name="Shi X."/>
            <person name="Cao S."/>
            <person name="Wang X."/>
            <person name="Huang S."/>
            <person name="Wang Y."/>
            <person name="Liu Z."/>
            <person name="Liu W."/>
            <person name="Leng X."/>
            <person name="Peng Y."/>
            <person name="Wang N."/>
            <person name="Wang Y."/>
            <person name="Ma Z."/>
            <person name="Xu X."/>
            <person name="Zhang F."/>
            <person name="Xue H."/>
            <person name="Zhong H."/>
            <person name="Wang Y."/>
            <person name="Zhang K."/>
            <person name="Velt A."/>
            <person name="Avia K."/>
            <person name="Holtgrawe D."/>
            <person name="Grimplet J."/>
            <person name="Matus J.T."/>
            <person name="Ware D."/>
            <person name="Wu X."/>
            <person name="Wang H."/>
            <person name="Liu C."/>
            <person name="Fang Y."/>
            <person name="Rustenholz C."/>
            <person name="Cheng Z."/>
            <person name="Xiao H."/>
            <person name="Zhou Y."/>
        </authorList>
    </citation>
    <scope>NUCLEOTIDE SEQUENCE [LARGE SCALE GENOMIC DNA]</scope>
    <source>
        <strain evidence="6">cv. Pinot noir / PN40024</strain>
        <tissue evidence="5">Leaf</tissue>
    </source>
</reference>
<dbReference type="InterPro" id="IPR012337">
    <property type="entry name" value="RNaseH-like_sf"/>
</dbReference>
<evidence type="ECO:0000256" key="1">
    <source>
        <dbReference type="ARBA" id="ARBA00022723"/>
    </source>
</evidence>
<evidence type="ECO:0000259" key="3">
    <source>
        <dbReference type="Pfam" id="PF07727"/>
    </source>
</evidence>
<gene>
    <name evidence="5" type="ORF">VitviT2T_015401</name>
</gene>
<evidence type="ECO:0000313" key="5">
    <source>
        <dbReference type="EMBL" id="WJZ96748.1"/>
    </source>
</evidence>
<protein>
    <recommendedName>
        <fullName evidence="7">Retrovirus-related Pol polyprotein from transposon TNT 1-94</fullName>
    </recommendedName>
</protein>
<keyword evidence="1" id="KW-0479">Metal-binding</keyword>
<dbReference type="InterPro" id="IPR025724">
    <property type="entry name" value="GAG-pre-integrase_dom"/>
</dbReference>
<name>A0ABY9CMH5_VITVI</name>
<feature type="domain" description="GAG-pre-integrase" evidence="4">
    <location>
        <begin position="4"/>
        <end position="48"/>
    </location>
</feature>
<feature type="domain" description="Reverse transcriptase Ty1/copia-type" evidence="3">
    <location>
        <begin position="294"/>
        <end position="399"/>
    </location>
</feature>
<dbReference type="SUPFAM" id="SSF53098">
    <property type="entry name" value="Ribonuclease H-like"/>
    <property type="match status" value="1"/>
</dbReference>
<dbReference type="Gene3D" id="3.30.420.10">
    <property type="entry name" value="Ribonuclease H-like superfamily/Ribonuclease H"/>
    <property type="match status" value="1"/>
</dbReference>
<evidence type="ECO:0000256" key="2">
    <source>
        <dbReference type="ARBA" id="ARBA00022801"/>
    </source>
</evidence>
<dbReference type="PANTHER" id="PTHR42648:SF28">
    <property type="entry name" value="TRANSPOSON-ENCODED PROTEIN WITH RIBONUCLEASE H-LIKE AND RETROVIRUS ZINC FINGER-LIKE DOMAINS"/>
    <property type="match status" value="1"/>
</dbReference>
<dbReference type="Pfam" id="PF07727">
    <property type="entry name" value="RVT_2"/>
    <property type="match status" value="1"/>
</dbReference>
<dbReference type="InterPro" id="IPR013103">
    <property type="entry name" value="RVT_2"/>
</dbReference>
<evidence type="ECO:0000259" key="4">
    <source>
        <dbReference type="Pfam" id="PF13976"/>
    </source>
</evidence>
<dbReference type="Proteomes" id="UP001227230">
    <property type="component" value="Chromosome 10"/>
</dbReference>
<sequence>MDLSSSMLWHKRLGHISRQRLERLVRDGMLSNLDFSDFETCVVCLKGKITAKTRKEKIDRYGYVELIHEKFDSLNVFKAFKAKVESQLGKLIKVVKFDRDGEYYGRYDETGQNPRPFAKFLLECGIDARYTISSTSQHNGVAQKRNRTLLDMVRIIESDRVIYFEDKVNIDPNFVPREIPLGEKHVVILFPTSHFLNVDVPIVQQPATNQGEHGDQVESGILVGDTVVDGIPLRISQRVRRSAISDDYMIYLQEHEYDGYDASDPVTYQESIHCPQFISWKEAMNDEMNSMYMNDVWDLVELPHGCKPVGCKWVFKTKCDSSRRIERYKARLVVKGYSQREDIDFKETFSSVSTKDSFRVIMAIVAHFDLELHQMDVKTTFLNGDMDEDVYMEQPTGFYKSWKGRLSLQAQ</sequence>
<accession>A0ABY9CMH5</accession>
<evidence type="ECO:0008006" key="7">
    <source>
        <dbReference type="Google" id="ProtNLM"/>
    </source>
</evidence>
<organism evidence="5 6">
    <name type="scientific">Vitis vinifera</name>
    <name type="common">Grape</name>
    <dbReference type="NCBI Taxonomy" id="29760"/>
    <lineage>
        <taxon>Eukaryota</taxon>
        <taxon>Viridiplantae</taxon>
        <taxon>Streptophyta</taxon>
        <taxon>Embryophyta</taxon>
        <taxon>Tracheophyta</taxon>
        <taxon>Spermatophyta</taxon>
        <taxon>Magnoliopsida</taxon>
        <taxon>eudicotyledons</taxon>
        <taxon>Gunneridae</taxon>
        <taxon>Pentapetalae</taxon>
        <taxon>rosids</taxon>
        <taxon>Vitales</taxon>
        <taxon>Vitaceae</taxon>
        <taxon>Viteae</taxon>
        <taxon>Vitis</taxon>
    </lineage>
</organism>
<dbReference type="InterPro" id="IPR036397">
    <property type="entry name" value="RNaseH_sf"/>
</dbReference>
<evidence type="ECO:0000313" key="6">
    <source>
        <dbReference type="Proteomes" id="UP001227230"/>
    </source>
</evidence>
<dbReference type="PANTHER" id="PTHR42648">
    <property type="entry name" value="TRANSPOSASE, PUTATIVE-RELATED"/>
    <property type="match status" value="1"/>
</dbReference>
<dbReference type="EMBL" id="CP126657">
    <property type="protein sequence ID" value="WJZ96748.1"/>
    <property type="molecule type" value="Genomic_DNA"/>
</dbReference>
<keyword evidence="2" id="KW-0378">Hydrolase</keyword>
<dbReference type="Pfam" id="PF13976">
    <property type="entry name" value="gag_pre-integrs"/>
    <property type="match status" value="1"/>
</dbReference>
<dbReference type="InterPro" id="IPR039537">
    <property type="entry name" value="Retrotran_Ty1/copia-like"/>
</dbReference>